<gene>
    <name evidence="1" type="ORF">SEA_WEISS13_39</name>
</gene>
<dbReference type="InterPro" id="IPR029058">
    <property type="entry name" value="AB_hydrolase_fold"/>
</dbReference>
<dbReference type="Gene3D" id="1.10.10.1120">
    <property type="entry name" value="Lysin B, C-terminal linker domain"/>
    <property type="match status" value="1"/>
</dbReference>
<organism evidence="1 2">
    <name type="scientific">Mycobacterium phage Weiss13</name>
    <dbReference type="NCBI Taxonomy" id="1784843"/>
    <lineage>
        <taxon>Viruses</taxon>
        <taxon>Duplodnaviria</taxon>
        <taxon>Heunggongvirae</taxon>
        <taxon>Uroviricota</taxon>
        <taxon>Caudoviricetes</taxon>
        <taxon>Papyrusvirus</taxon>
        <taxon>Papyrusvirus send513</taxon>
    </lineage>
</organism>
<name>A0A0Y0A7B0_9CAUD</name>
<evidence type="ECO:0000313" key="2">
    <source>
        <dbReference type="Proteomes" id="UP000224265"/>
    </source>
</evidence>
<protein>
    <submittedName>
        <fullName evidence="1">Lysin B</fullName>
    </submittedName>
</protein>
<sequence length="349" mass="38551">MRVNGVWVGWGVGDHSAIDDTVRRAKAYMRAMYRSYAGHLADTNEFDREMEAAVIEMQQRLVLQGRLELGTYVTGVLDLPTQIAMGFKKAPNPVRPIIITVEGHLSSMYVGPCAYVASKLESEGVCWWQPIGYDNTSLPFRNQTGISAVLNVLRQTVLLDGNGQPTRPFPLGTPWGIEGFSQGAIIVNRILMLLRDTTDPMLQQRYADLTRGLTFGDPYREKDVVAEWVTDPPKPGTQGISDVRLTNTPSWWKVVSRRGDLYSENPDNEVGLNRSAIYKIAAENSWAGGPAGLLQRIGDFLMDPLDGTIDIGLAIIGGVMFMGNMEPHGGYDLNPCVEYMRGVGTRRVA</sequence>
<dbReference type="Proteomes" id="UP000224265">
    <property type="component" value="Segment"/>
</dbReference>
<proteinExistence type="predicted"/>
<dbReference type="SUPFAM" id="SSF53474">
    <property type="entry name" value="alpha/beta-Hydrolases"/>
    <property type="match status" value="1"/>
</dbReference>
<reference evidence="1 2" key="1">
    <citation type="submission" date="2015-08" db="EMBL/GenBank/DDBJ databases">
        <authorList>
            <person name="Adams C.A."/>
            <person name="Ardeshna N.S."/>
            <person name="Badithe A.V."/>
            <person name="Badrani J.H."/>
            <person name="Birkholz E.A."/>
            <person name="Butler M."/>
            <person name="Chu A."/>
            <person name="Farmer C.N."/>
            <person name="Frischer G.M."/>
            <person name="Hsieh L.Y."/>
            <person name="Jackson K.B."/>
            <person name="Kagy D.N."/>
            <person name="Kendall J.C."/>
            <person name="Lin C.Y."/>
            <person name="Morgan M.N."/>
            <person name="Nachnani R."/>
            <person name="Nadeau S.M."/>
            <person name="Parikh M."/>
            <person name="Perez M.V."/>
            <person name="Peters C.E."/>
            <person name="Pogliano J."/>
            <person name="Popescu N.I."/>
            <person name="Shiao R."/>
            <person name="Song C.L."/>
            <person name="Ting J.M."/>
            <person name="Udani D.R."/>
            <person name="Waller L.B."/>
            <person name="Wang A.Y."/>
            <person name="Wu C.E."/>
            <person name="Yang A.B."/>
            <person name="Yao J."/>
            <person name="Zhang B.H."/>
            <person name="Anders K.R."/>
            <person name="Bradley K.W."/>
            <person name="Asai D.J."/>
            <person name="Bowman C.A."/>
            <person name="Russell D.A."/>
            <person name="Pope W.H."/>
            <person name="Jacobs-Sera D."/>
            <person name="Hendrix R.W."/>
            <person name="Hatfull G.F."/>
        </authorList>
    </citation>
    <scope>NUCLEOTIDE SEQUENCE [LARGE SCALE GENOMIC DNA]</scope>
</reference>
<dbReference type="Gene3D" id="3.40.50.1820">
    <property type="entry name" value="alpha/beta hydrolase"/>
    <property type="match status" value="1"/>
</dbReference>
<evidence type="ECO:0000313" key="1">
    <source>
        <dbReference type="EMBL" id="AMB17253.1"/>
    </source>
</evidence>
<dbReference type="EMBL" id="KT591076">
    <property type="protein sequence ID" value="AMB17253.1"/>
    <property type="molecule type" value="Genomic_DNA"/>
</dbReference>
<accession>A0A0Y0A7B0</accession>
<dbReference type="InterPro" id="IPR041855">
    <property type="entry name" value="Lysin_B_C_ter"/>
</dbReference>